<evidence type="ECO:0000313" key="18">
    <source>
        <dbReference type="Proteomes" id="UP000886818"/>
    </source>
</evidence>
<organism evidence="17 18">
    <name type="scientific">Crassaminicella indica</name>
    <dbReference type="NCBI Taxonomy" id="2855394"/>
    <lineage>
        <taxon>Bacteria</taxon>
        <taxon>Bacillati</taxon>
        <taxon>Bacillota</taxon>
        <taxon>Clostridia</taxon>
        <taxon>Eubacteriales</taxon>
        <taxon>Clostridiaceae</taxon>
        <taxon>Crassaminicella</taxon>
    </lineage>
</organism>
<comment type="similarity">
    <text evidence="15">Belongs to the TRAFAC class TrmE-Era-EngA-EngB-Septin-like GTPase superfamily. FeoB GTPase (TC 9.A.8) family.</text>
</comment>
<evidence type="ECO:0000256" key="3">
    <source>
        <dbReference type="ARBA" id="ARBA00022448"/>
    </source>
</evidence>
<dbReference type="RefSeq" id="WP_218283531.1">
    <property type="nucleotide sequence ID" value="NZ_CP078093.1"/>
</dbReference>
<evidence type="ECO:0000256" key="5">
    <source>
        <dbReference type="ARBA" id="ARBA00022496"/>
    </source>
</evidence>
<feature type="transmembrane region" description="Helical" evidence="15">
    <location>
        <begin position="424"/>
        <end position="445"/>
    </location>
</feature>
<reference evidence="17" key="1">
    <citation type="submission" date="2021-07" db="EMBL/GenBank/DDBJ databases">
        <title>Complete genome sequence of Crassaminicella sp. 143-21, isolated from a deep-sea hydrothermal vent.</title>
        <authorList>
            <person name="Li X."/>
        </authorList>
    </citation>
    <scope>NUCLEOTIDE SEQUENCE</scope>
    <source>
        <strain evidence="17">143-21</strain>
    </source>
</reference>
<keyword evidence="6 15" id="KW-0812">Transmembrane</keyword>
<keyword evidence="8 15" id="KW-1133">Transmembrane helix</keyword>
<keyword evidence="11 15" id="KW-0342">GTP-binding</keyword>
<proteinExistence type="inferred from homology"/>
<evidence type="ECO:0000256" key="15">
    <source>
        <dbReference type="RuleBase" id="RU362098"/>
    </source>
</evidence>
<dbReference type="InterPro" id="IPR011640">
    <property type="entry name" value="Fe2_transport_prot_B_C"/>
</dbReference>
<name>A0ABX8RCQ2_9CLOT</name>
<feature type="transmembrane region" description="Helical" evidence="15">
    <location>
        <begin position="655"/>
        <end position="675"/>
    </location>
</feature>
<dbReference type="PANTHER" id="PTHR43185:SF1">
    <property type="entry name" value="FE(2+) TRANSPORTER FEOB"/>
    <property type="match status" value="1"/>
</dbReference>
<evidence type="ECO:0000256" key="4">
    <source>
        <dbReference type="ARBA" id="ARBA00022475"/>
    </source>
</evidence>
<feature type="transmembrane region" description="Helical" evidence="15">
    <location>
        <begin position="514"/>
        <end position="533"/>
    </location>
</feature>
<dbReference type="Pfam" id="PF07664">
    <property type="entry name" value="FeoB_C"/>
    <property type="match status" value="1"/>
</dbReference>
<evidence type="ECO:0000256" key="7">
    <source>
        <dbReference type="ARBA" id="ARBA00022741"/>
    </source>
</evidence>
<evidence type="ECO:0000256" key="11">
    <source>
        <dbReference type="ARBA" id="ARBA00023134"/>
    </source>
</evidence>
<keyword evidence="10" id="KW-0406">Ion transport</keyword>
<comment type="function">
    <text evidence="1 15">Probable transporter of a GTP-driven Fe(2+) uptake system.</text>
</comment>
<evidence type="ECO:0000256" key="12">
    <source>
        <dbReference type="ARBA" id="ARBA00023136"/>
    </source>
</evidence>
<evidence type="ECO:0000256" key="8">
    <source>
        <dbReference type="ARBA" id="ARBA00022989"/>
    </source>
</evidence>
<keyword evidence="3 15" id="KW-0813">Transport</keyword>
<keyword evidence="5 15" id="KW-0410">Iron transport</keyword>
<feature type="transmembrane region" description="Helical" evidence="15">
    <location>
        <begin position="390"/>
        <end position="412"/>
    </location>
</feature>
<evidence type="ECO:0000256" key="9">
    <source>
        <dbReference type="ARBA" id="ARBA00023004"/>
    </source>
</evidence>
<evidence type="ECO:0000256" key="1">
    <source>
        <dbReference type="ARBA" id="ARBA00003926"/>
    </source>
</evidence>
<dbReference type="PROSITE" id="PS51711">
    <property type="entry name" value="G_FEOB"/>
    <property type="match status" value="1"/>
</dbReference>
<dbReference type="Pfam" id="PF07670">
    <property type="entry name" value="Gate"/>
    <property type="match status" value="2"/>
</dbReference>
<dbReference type="InterPro" id="IPR011642">
    <property type="entry name" value="Gate_dom"/>
</dbReference>
<dbReference type="NCBIfam" id="TIGR00437">
    <property type="entry name" value="feoB"/>
    <property type="match status" value="1"/>
</dbReference>
<feature type="transmembrane region" description="Helical" evidence="15">
    <location>
        <begin position="623"/>
        <end position="643"/>
    </location>
</feature>
<feature type="domain" description="FeoB-type G" evidence="16">
    <location>
        <begin position="4"/>
        <end position="166"/>
    </location>
</feature>
<evidence type="ECO:0000256" key="10">
    <source>
        <dbReference type="ARBA" id="ARBA00023065"/>
    </source>
</evidence>
<dbReference type="EMBL" id="CP078093">
    <property type="protein sequence ID" value="QXM06838.1"/>
    <property type="molecule type" value="Genomic_DNA"/>
</dbReference>
<keyword evidence="9 15" id="KW-0408">Iron</keyword>
<dbReference type="InterPro" id="IPR041069">
    <property type="entry name" value="FeoB_Cyto"/>
</dbReference>
<evidence type="ECO:0000259" key="16">
    <source>
        <dbReference type="PROSITE" id="PS51711"/>
    </source>
</evidence>
<gene>
    <name evidence="17" type="primary">feoB</name>
    <name evidence="17" type="ORF">KVH43_03700</name>
</gene>
<evidence type="ECO:0000313" key="17">
    <source>
        <dbReference type="EMBL" id="QXM06838.1"/>
    </source>
</evidence>
<dbReference type="Pfam" id="PF02421">
    <property type="entry name" value="FeoB_N"/>
    <property type="match status" value="1"/>
</dbReference>
<keyword evidence="18" id="KW-1185">Reference proteome</keyword>
<dbReference type="Pfam" id="PF17910">
    <property type="entry name" value="FeoB_Cyto"/>
    <property type="match status" value="1"/>
</dbReference>
<dbReference type="InterPro" id="IPR030389">
    <property type="entry name" value="G_FEOB_dom"/>
</dbReference>
<keyword evidence="4" id="KW-1003">Cell membrane</keyword>
<keyword evidence="12 15" id="KW-0472">Membrane</keyword>
<sequence>MSKNITIALAGNPNSGKTTLFNALTGARHSVGNWPGVTVEKKEGMLKYKENDIIAVDLPGTYSLSPYSIEEMIARNYIVDEAPDVVVNIVDASNIERNLYLSTQLIELGKPVIIALNMMDVAERRGYRIDEKKLSEALGVPVVPIIATQKKGIEKLLDTALDIVFGKVSYNPNQVNYGKDLEKKIEETIEMLRENKKASKFNLRWLALKVIEEDEAVLDLLGIAPQLQNDEIAATDEISLEDDYESFIADKKYTYVANIISKAVKKPKDQGLTTSDKIDKVLTNKWLGLPIFAGLMYFVFWFAITFGEVFLDMIDGWFGTLGEMAAASLEGVGAADWLVSLVADGIIGGVGGVLTFLPQIAFLFVAISILEDSGYMARVAFIMDRAMRKIGLSGKAFIPMIIGFGCSVPAVMGTRTLENEKDRLTSIMVVPFMSCGARAPIYILFAGVFFPGNESNIIFALYILGIIVAIICALIFKKTLFKGDQTPFVMELPPYRFPTFRGTGIAVWERVKAYILRAGTIIFSASILIWFILGFNFSGSVDMVDSIGAGIGRAMAPIFKPLGFGSWQAALSLITGLMAKEVVVSSMAVIYGLGEAVGEAAMDGDVLGFASALKAAGFTSLSAISFMVFSLLYIPCLAVIGVIKRETNSWKWTGFSVVYTFVVAWVVAFLVYQIGGLLGF</sequence>
<dbReference type="CDD" id="cd01879">
    <property type="entry name" value="FeoB"/>
    <property type="match status" value="1"/>
</dbReference>
<protein>
    <recommendedName>
        <fullName evidence="13 14">Ferrous iron transport protein B</fullName>
    </recommendedName>
</protein>
<feature type="transmembrane region" description="Helical" evidence="15">
    <location>
        <begin position="286"/>
        <end position="304"/>
    </location>
</feature>
<dbReference type="PANTHER" id="PTHR43185">
    <property type="entry name" value="FERROUS IRON TRANSPORT PROTEIN B"/>
    <property type="match status" value="1"/>
</dbReference>
<feature type="transmembrane region" description="Helical" evidence="15">
    <location>
        <begin position="346"/>
        <end position="370"/>
    </location>
</feature>
<keyword evidence="7" id="KW-0547">Nucleotide-binding</keyword>
<evidence type="ECO:0000256" key="2">
    <source>
        <dbReference type="ARBA" id="ARBA00004651"/>
    </source>
</evidence>
<evidence type="ECO:0000256" key="14">
    <source>
        <dbReference type="NCBIfam" id="TIGR00437"/>
    </source>
</evidence>
<evidence type="ECO:0000256" key="6">
    <source>
        <dbReference type="ARBA" id="ARBA00022692"/>
    </source>
</evidence>
<accession>A0ABX8RCQ2</accession>
<feature type="transmembrane region" description="Helical" evidence="15">
    <location>
        <begin position="457"/>
        <end position="476"/>
    </location>
</feature>
<dbReference type="InterPro" id="IPR050860">
    <property type="entry name" value="FeoB_GTPase"/>
</dbReference>
<comment type="subcellular location">
    <subcellularLocation>
        <location evidence="2 15">Cell membrane</location>
        <topology evidence="2 15">Multi-pass membrane protein</topology>
    </subcellularLocation>
</comment>
<dbReference type="Proteomes" id="UP000886818">
    <property type="component" value="Chromosome"/>
</dbReference>
<evidence type="ECO:0000256" key="13">
    <source>
        <dbReference type="ARBA" id="ARBA00031200"/>
    </source>
</evidence>
<dbReference type="InterPro" id="IPR003373">
    <property type="entry name" value="Fe2_transport_prot-B"/>
</dbReference>